<keyword evidence="6" id="KW-0732">Signal</keyword>
<evidence type="ECO:0000256" key="3">
    <source>
        <dbReference type="ARBA" id="ARBA00005784"/>
    </source>
</evidence>
<keyword evidence="8" id="KW-1185">Reference proteome</keyword>
<keyword evidence="4 6" id="KW-0134">Cell wall</keyword>
<protein>
    <recommendedName>
        <fullName evidence="6">Pectin acetylesterase</fullName>
        <ecNumber evidence="6">3.1.1.-</ecNumber>
    </recommendedName>
</protein>
<dbReference type="Proteomes" id="UP000823674">
    <property type="component" value="Chromosome A06"/>
</dbReference>
<keyword evidence="6" id="KW-0378">Hydrolase</keyword>
<feature type="chain" id="PRO_5045002985" description="Pectin acetylesterase" evidence="6">
    <location>
        <begin position="26"/>
        <end position="213"/>
    </location>
</feature>
<evidence type="ECO:0000313" key="7">
    <source>
        <dbReference type="EMBL" id="KAG5391702.1"/>
    </source>
</evidence>
<comment type="function">
    <text evidence="1 6">Hydrolyzes acetyl esters in homogalacturonan regions of pectin. In type I primary cell wall, galacturonic acid residues of pectin can be acetylated at the O-2 and O-3 positions. Decreasing the degree of acetylation of pectin gels in vitro alters their physical properties.</text>
</comment>
<proteinExistence type="inferred from homology"/>
<dbReference type="Pfam" id="PF03283">
    <property type="entry name" value="PAE"/>
    <property type="match status" value="1"/>
</dbReference>
<dbReference type="InterPro" id="IPR004963">
    <property type="entry name" value="PAE/NOTUM"/>
</dbReference>
<evidence type="ECO:0000256" key="1">
    <source>
        <dbReference type="ARBA" id="ARBA00003534"/>
    </source>
</evidence>
<gene>
    <name evidence="7" type="primary">A06p007260.1_BraROA</name>
    <name evidence="7" type="ORF">IGI04_021665</name>
</gene>
<dbReference type="PANTHER" id="PTHR21562:SF54">
    <property type="entry name" value="PECTIN ACETYLESTERASE 1"/>
    <property type="match status" value="1"/>
</dbReference>
<keyword evidence="6" id="KW-0964">Secreted</keyword>
<keyword evidence="5 6" id="KW-0961">Cell wall biogenesis/degradation</keyword>
<evidence type="ECO:0000256" key="2">
    <source>
        <dbReference type="ARBA" id="ARBA00004191"/>
    </source>
</evidence>
<accession>A0ABQ7LYQ4</accession>
<evidence type="ECO:0000256" key="4">
    <source>
        <dbReference type="ARBA" id="ARBA00022512"/>
    </source>
</evidence>
<organism evidence="7 8">
    <name type="scientific">Brassica rapa subsp. trilocularis</name>
    <dbReference type="NCBI Taxonomy" id="1813537"/>
    <lineage>
        <taxon>Eukaryota</taxon>
        <taxon>Viridiplantae</taxon>
        <taxon>Streptophyta</taxon>
        <taxon>Embryophyta</taxon>
        <taxon>Tracheophyta</taxon>
        <taxon>Spermatophyta</taxon>
        <taxon>Magnoliopsida</taxon>
        <taxon>eudicotyledons</taxon>
        <taxon>Gunneridae</taxon>
        <taxon>Pentapetalae</taxon>
        <taxon>rosids</taxon>
        <taxon>malvids</taxon>
        <taxon>Brassicales</taxon>
        <taxon>Brassicaceae</taxon>
        <taxon>Brassiceae</taxon>
        <taxon>Brassica</taxon>
    </lineage>
</organism>
<evidence type="ECO:0000256" key="6">
    <source>
        <dbReference type="RuleBase" id="RU363114"/>
    </source>
</evidence>
<dbReference type="EMBL" id="JADBGQ010000006">
    <property type="protein sequence ID" value="KAG5391702.1"/>
    <property type="molecule type" value="Genomic_DNA"/>
</dbReference>
<dbReference type="EC" id="3.1.1.-" evidence="6"/>
<dbReference type="PANTHER" id="PTHR21562">
    <property type="entry name" value="NOTUM-RELATED"/>
    <property type="match status" value="1"/>
</dbReference>
<comment type="caution">
    <text evidence="7">The sequence shown here is derived from an EMBL/GenBank/DDBJ whole genome shotgun (WGS) entry which is preliminary data.</text>
</comment>
<comment type="similarity">
    <text evidence="3 6">Belongs to the pectinacetylesterase family.</text>
</comment>
<feature type="signal peptide" evidence="6">
    <location>
        <begin position="1"/>
        <end position="25"/>
    </location>
</feature>
<evidence type="ECO:0000256" key="5">
    <source>
        <dbReference type="ARBA" id="ARBA00023316"/>
    </source>
</evidence>
<evidence type="ECO:0000313" key="8">
    <source>
        <dbReference type="Proteomes" id="UP000823674"/>
    </source>
</evidence>
<comment type="subcellular location">
    <subcellularLocation>
        <location evidence="2 6">Secreted</location>
        <location evidence="2 6">Cell wall</location>
    </subcellularLocation>
</comment>
<sequence>MDAFSLCWSLAGLALVGIFTNGVTGFDEMDLFNGFNDTSVYEKQENGANVLMVGLTLVQAASAKGAVCLDGSVPGYHLYPGYGSGANNWFIHLQGGAWCDSVKFCQYRKRSSYGSSTLMEKVLAFTGILSNKASENPDFYHWDKVKVRYCDGAFFSGDSENKAAQLQFRGKRIFLAVMEDFDGKGNASSKAVISVNNITLRLCSPAGCSAGGL</sequence>
<name>A0ABQ7LYQ4_BRACM</name>
<reference evidence="7 8" key="1">
    <citation type="submission" date="2021-03" db="EMBL/GenBank/DDBJ databases">
        <authorList>
            <person name="King G.J."/>
            <person name="Bancroft I."/>
            <person name="Baten A."/>
            <person name="Bloomfield J."/>
            <person name="Borpatragohain P."/>
            <person name="He Z."/>
            <person name="Irish N."/>
            <person name="Irwin J."/>
            <person name="Liu K."/>
            <person name="Mauleon R.P."/>
            <person name="Moore J."/>
            <person name="Morris R."/>
            <person name="Ostergaard L."/>
            <person name="Wang B."/>
            <person name="Wells R."/>
        </authorList>
    </citation>
    <scope>NUCLEOTIDE SEQUENCE [LARGE SCALE GENOMIC DNA]</scope>
    <source>
        <strain evidence="7">R-o-18</strain>
        <tissue evidence="7">Leaf</tissue>
    </source>
</reference>